<evidence type="ECO:0000256" key="8">
    <source>
        <dbReference type="HAMAP-Rule" id="MF_00087"/>
    </source>
</evidence>
<feature type="active site" description="Nucleophile" evidence="8">
    <location>
        <position position="50"/>
    </location>
</feature>
<comment type="miscellaneous">
    <text evidence="8">During catalysis, the active site Cys acts as a nucleophile attacking the alpha-carbonyl group of tRNA-bound glutamate with the formation of a thioester intermediate between enzyme and glutamate, and the concomitant release of tRNA(Glu). The thioester intermediate is finally reduced by direct hydride transfer from NADPH, to form the product GSA.</text>
</comment>
<dbReference type="SUPFAM" id="SSF69742">
    <property type="entry name" value="Glutamyl tRNA-reductase catalytic, N-terminal domain"/>
    <property type="match status" value="1"/>
</dbReference>
<dbReference type="Proteomes" id="UP001596036">
    <property type="component" value="Unassembled WGS sequence"/>
</dbReference>
<evidence type="ECO:0000313" key="14">
    <source>
        <dbReference type="EMBL" id="MFC5569964.1"/>
    </source>
</evidence>
<dbReference type="EC" id="1.2.1.70" evidence="3 8"/>
<feature type="site" description="Important for activity" evidence="8">
    <location>
        <position position="95"/>
    </location>
</feature>
<comment type="similarity">
    <text evidence="2 8 9">Belongs to the glutamyl-tRNA reductase family.</text>
</comment>
<protein>
    <recommendedName>
        <fullName evidence="3 8">Glutamyl-tRNA reductase</fullName>
        <shortName evidence="8">GluTR</shortName>
        <ecNumber evidence="3 8">1.2.1.70</ecNumber>
    </recommendedName>
</protein>
<dbReference type="EMBL" id="JBHSNM010000002">
    <property type="protein sequence ID" value="MFC5569964.1"/>
    <property type="molecule type" value="Genomic_DNA"/>
</dbReference>
<keyword evidence="6 8" id="KW-0627">Porphyrin biosynthesis</keyword>
<evidence type="ECO:0000259" key="12">
    <source>
        <dbReference type="Pfam" id="PF01488"/>
    </source>
</evidence>
<evidence type="ECO:0000256" key="3">
    <source>
        <dbReference type="ARBA" id="ARBA00012970"/>
    </source>
</evidence>
<dbReference type="Gene3D" id="3.30.460.30">
    <property type="entry name" value="Glutamyl-tRNA reductase, N-terminal domain"/>
    <property type="match status" value="1"/>
</dbReference>
<comment type="catalytic activity">
    <reaction evidence="7 8 9">
        <text>(S)-4-amino-5-oxopentanoate + tRNA(Glu) + NADP(+) = L-glutamyl-tRNA(Glu) + NADPH + H(+)</text>
        <dbReference type="Rhea" id="RHEA:12344"/>
        <dbReference type="Rhea" id="RHEA-COMP:9663"/>
        <dbReference type="Rhea" id="RHEA-COMP:9680"/>
        <dbReference type="ChEBI" id="CHEBI:15378"/>
        <dbReference type="ChEBI" id="CHEBI:57501"/>
        <dbReference type="ChEBI" id="CHEBI:57783"/>
        <dbReference type="ChEBI" id="CHEBI:58349"/>
        <dbReference type="ChEBI" id="CHEBI:78442"/>
        <dbReference type="ChEBI" id="CHEBI:78520"/>
        <dbReference type="EC" id="1.2.1.70"/>
    </reaction>
</comment>
<dbReference type="Gene3D" id="3.40.50.720">
    <property type="entry name" value="NAD(P)-binding Rossmann-like Domain"/>
    <property type="match status" value="1"/>
</dbReference>
<comment type="function">
    <text evidence="8">Catalyzes the NADPH-dependent reduction of glutamyl-tRNA(Glu) to glutamate 1-semialdehyde (GSA).</text>
</comment>
<keyword evidence="4 8" id="KW-0521">NADP</keyword>
<dbReference type="InterPro" id="IPR015895">
    <property type="entry name" value="4pyrrol_synth_GluRdtase_N"/>
</dbReference>
<evidence type="ECO:0000256" key="10">
    <source>
        <dbReference type="SAM" id="MobiDB-lite"/>
    </source>
</evidence>
<dbReference type="InterPro" id="IPR036453">
    <property type="entry name" value="GluRdtase_dimer_dom_sf"/>
</dbReference>
<dbReference type="SUPFAM" id="SSF51735">
    <property type="entry name" value="NAD(P)-binding Rossmann-fold domains"/>
    <property type="match status" value="1"/>
</dbReference>
<feature type="binding site" evidence="8">
    <location>
        <position position="105"/>
    </location>
    <ligand>
        <name>substrate</name>
    </ligand>
</feature>
<sequence length="438" mass="47050">MSIHVLGINHQTAPVSLRERVAFSGDAIPAALDALRALPAVREVALLSTCNRTELYAVTDDNGDSLADWLATHPDEVGDLHAYLYRHADADAVRHLFRVATGLDSLVLGEPQILGQVKDAWATARAAGSLGNQLDRLFQHAFATAKRARTDTRIGANPVSVASTAVRLAQESFARLEESTVLLIGAGETIELCARHLVQAKTRRLLIANRTLAHAQDLATRHGGYALALGELDRHLAEADIVISATAARDPILHKPQVAAALASRRHRPMLLIDLAVPRDIAGDVAELKDIFLYTVDDLERAIEDNRRSRREAADEAEAIVELQVARYIETLGASTRTEPLKRLRAHGEAAKAEALAKARQQLAAGGDPQTVLDFLAHALTNKLLHAPTVALREAAISGNAELARAADKLFPALEANATGAGTGSDEDAAADPKRQHR</sequence>
<dbReference type="Pfam" id="PF01488">
    <property type="entry name" value="Shikimate_DH"/>
    <property type="match status" value="1"/>
</dbReference>
<keyword evidence="5 8" id="KW-0560">Oxidoreductase</keyword>
<comment type="domain">
    <text evidence="8">Possesses an unusual extended V-shaped dimeric structure with each monomer consisting of three distinct domains arranged along a curved 'spinal' alpha-helix. The N-terminal catalytic domain specifically recognizes the glutamate moiety of the substrate. The second domain is the NADPH-binding domain, and the third C-terminal domain is responsible for dimerization.</text>
</comment>
<evidence type="ECO:0000256" key="6">
    <source>
        <dbReference type="ARBA" id="ARBA00023244"/>
    </source>
</evidence>
<evidence type="ECO:0000256" key="9">
    <source>
        <dbReference type="RuleBase" id="RU000584"/>
    </source>
</evidence>
<name>A0ABW0SLV8_9GAMM</name>
<feature type="binding site" evidence="8">
    <location>
        <begin position="49"/>
        <end position="52"/>
    </location>
    <ligand>
        <name>substrate</name>
    </ligand>
</feature>
<comment type="subunit">
    <text evidence="8">Homodimer.</text>
</comment>
<evidence type="ECO:0000256" key="2">
    <source>
        <dbReference type="ARBA" id="ARBA00005916"/>
    </source>
</evidence>
<dbReference type="PROSITE" id="PS00747">
    <property type="entry name" value="GLUTR"/>
    <property type="match status" value="1"/>
</dbReference>
<dbReference type="PANTHER" id="PTHR43013">
    <property type="entry name" value="GLUTAMYL-TRNA REDUCTASE"/>
    <property type="match status" value="1"/>
</dbReference>
<reference evidence="15" key="1">
    <citation type="journal article" date="2019" name="Int. J. Syst. Evol. Microbiol.">
        <title>The Global Catalogue of Microorganisms (GCM) 10K type strain sequencing project: providing services to taxonomists for standard genome sequencing and annotation.</title>
        <authorList>
            <consortium name="The Broad Institute Genomics Platform"/>
            <consortium name="The Broad Institute Genome Sequencing Center for Infectious Disease"/>
            <person name="Wu L."/>
            <person name="Ma J."/>
        </authorList>
    </citation>
    <scope>NUCLEOTIDE SEQUENCE [LARGE SCALE GENOMIC DNA]</scope>
    <source>
        <strain evidence="15">KACC 11407</strain>
    </source>
</reference>
<comment type="pathway">
    <text evidence="1 8 9">Porphyrin-containing compound metabolism; protoporphyrin-IX biosynthesis; 5-aminolevulinate from L-glutamyl-tRNA(Glu): step 1/2.</text>
</comment>
<dbReference type="SUPFAM" id="SSF69075">
    <property type="entry name" value="Glutamyl tRNA-reductase dimerization domain"/>
    <property type="match status" value="1"/>
</dbReference>
<gene>
    <name evidence="8 14" type="primary">hemA</name>
    <name evidence="14" type="ORF">ACFPN1_07820</name>
</gene>
<dbReference type="PIRSF" id="PIRSF000445">
    <property type="entry name" value="4pyrrol_synth_GluRdtase"/>
    <property type="match status" value="1"/>
</dbReference>
<dbReference type="PANTHER" id="PTHR43013:SF1">
    <property type="entry name" value="GLUTAMYL-TRNA REDUCTASE"/>
    <property type="match status" value="1"/>
</dbReference>
<feature type="binding site" evidence="8">
    <location>
        <position position="116"/>
    </location>
    <ligand>
        <name>substrate</name>
    </ligand>
</feature>
<dbReference type="CDD" id="cd05213">
    <property type="entry name" value="NAD_bind_Glutamyl_tRNA_reduct"/>
    <property type="match status" value="1"/>
</dbReference>
<feature type="domain" description="Quinate/shikimate 5-dehydrogenase/glutamyl-tRNA reductase" evidence="12">
    <location>
        <begin position="168"/>
        <end position="301"/>
    </location>
</feature>
<feature type="domain" description="Glutamyl-tRNA reductase N-terminal" evidence="13">
    <location>
        <begin position="6"/>
        <end position="152"/>
    </location>
</feature>
<dbReference type="GO" id="GO:0008883">
    <property type="term" value="F:glutamyl-tRNA reductase activity"/>
    <property type="evidence" value="ECO:0007669"/>
    <property type="project" value="UniProtKB-EC"/>
</dbReference>
<accession>A0ABW0SLV8</accession>
<keyword evidence="15" id="KW-1185">Reference proteome</keyword>
<dbReference type="NCBIfam" id="TIGR01035">
    <property type="entry name" value="hemA"/>
    <property type="match status" value="1"/>
</dbReference>
<dbReference type="Pfam" id="PF05201">
    <property type="entry name" value="GlutR_N"/>
    <property type="match status" value="1"/>
</dbReference>
<evidence type="ECO:0000259" key="13">
    <source>
        <dbReference type="Pfam" id="PF05201"/>
    </source>
</evidence>
<evidence type="ECO:0000256" key="1">
    <source>
        <dbReference type="ARBA" id="ARBA00005059"/>
    </source>
</evidence>
<feature type="domain" description="Tetrapyrrole biosynthesis glutamyl-tRNA reductase dimerisation" evidence="11">
    <location>
        <begin position="316"/>
        <end position="411"/>
    </location>
</feature>
<dbReference type="InterPro" id="IPR018214">
    <property type="entry name" value="GluRdtase_CS"/>
</dbReference>
<dbReference type="RefSeq" id="WP_386754291.1">
    <property type="nucleotide sequence ID" value="NZ_JBHSNM010000002.1"/>
</dbReference>
<dbReference type="InterPro" id="IPR000343">
    <property type="entry name" value="4pyrrol_synth_GluRdtase"/>
</dbReference>
<dbReference type="HAMAP" id="MF_00087">
    <property type="entry name" value="Glu_tRNA_reductase"/>
    <property type="match status" value="1"/>
</dbReference>
<dbReference type="InterPro" id="IPR036343">
    <property type="entry name" value="GluRdtase_N_sf"/>
</dbReference>
<evidence type="ECO:0000256" key="4">
    <source>
        <dbReference type="ARBA" id="ARBA00022857"/>
    </source>
</evidence>
<dbReference type="InterPro" id="IPR036291">
    <property type="entry name" value="NAD(P)-bd_dom_sf"/>
</dbReference>
<dbReference type="Pfam" id="PF00745">
    <property type="entry name" value="GlutR_dimer"/>
    <property type="match status" value="1"/>
</dbReference>
<evidence type="ECO:0000259" key="11">
    <source>
        <dbReference type="Pfam" id="PF00745"/>
    </source>
</evidence>
<dbReference type="InterPro" id="IPR006151">
    <property type="entry name" value="Shikm_DH/Glu-tRNA_Rdtase"/>
</dbReference>
<evidence type="ECO:0000256" key="5">
    <source>
        <dbReference type="ARBA" id="ARBA00023002"/>
    </source>
</evidence>
<organism evidence="14 15">
    <name type="scientific">Lysobacter yangpyeongensis</name>
    <dbReference type="NCBI Taxonomy" id="346182"/>
    <lineage>
        <taxon>Bacteria</taxon>
        <taxon>Pseudomonadati</taxon>
        <taxon>Pseudomonadota</taxon>
        <taxon>Gammaproteobacteria</taxon>
        <taxon>Lysobacterales</taxon>
        <taxon>Lysobacteraceae</taxon>
        <taxon>Lysobacter</taxon>
    </lineage>
</organism>
<proteinExistence type="inferred from homology"/>
<feature type="binding site" evidence="8">
    <location>
        <begin position="185"/>
        <end position="190"/>
    </location>
    <ligand>
        <name>NADP(+)</name>
        <dbReference type="ChEBI" id="CHEBI:58349"/>
    </ligand>
</feature>
<evidence type="ECO:0000256" key="7">
    <source>
        <dbReference type="ARBA" id="ARBA00047464"/>
    </source>
</evidence>
<feature type="region of interest" description="Disordered" evidence="10">
    <location>
        <begin position="417"/>
        <end position="438"/>
    </location>
</feature>
<dbReference type="InterPro" id="IPR015896">
    <property type="entry name" value="4pyrrol_synth_GluRdtase_dimer"/>
</dbReference>
<evidence type="ECO:0000313" key="15">
    <source>
        <dbReference type="Proteomes" id="UP001596036"/>
    </source>
</evidence>
<comment type="caution">
    <text evidence="14">The sequence shown here is derived from an EMBL/GenBank/DDBJ whole genome shotgun (WGS) entry which is preliminary data.</text>
</comment>
<feature type="binding site" evidence="8">
    <location>
        <begin position="110"/>
        <end position="112"/>
    </location>
    <ligand>
        <name>substrate</name>
    </ligand>
</feature>